<comment type="caution">
    <text evidence="1">The sequence shown here is derived from an EMBL/GenBank/DDBJ whole genome shotgun (WGS) entry which is preliminary data.</text>
</comment>
<dbReference type="EMBL" id="JABEZW010000012">
    <property type="protein sequence ID" value="MBA0782087.1"/>
    <property type="molecule type" value="Genomic_DNA"/>
</dbReference>
<dbReference type="AlphaFoldDB" id="A0A7J9F9Y4"/>
<gene>
    <name evidence="1" type="ORF">Gotri_002952</name>
</gene>
<evidence type="ECO:0008006" key="3">
    <source>
        <dbReference type="Google" id="ProtNLM"/>
    </source>
</evidence>
<accession>A0A7J9F9Y4</accession>
<keyword evidence="2" id="KW-1185">Reference proteome</keyword>
<name>A0A7J9F9Y4_9ROSI</name>
<dbReference type="Proteomes" id="UP000593568">
    <property type="component" value="Unassembled WGS sequence"/>
</dbReference>
<reference evidence="1 2" key="1">
    <citation type="journal article" date="2019" name="Genome Biol. Evol.">
        <title>Insights into the evolution of the New World diploid cottons (Gossypium, subgenus Houzingenia) based on genome sequencing.</title>
        <authorList>
            <person name="Grover C.E."/>
            <person name="Arick M.A. 2nd"/>
            <person name="Thrash A."/>
            <person name="Conover J.L."/>
            <person name="Sanders W.S."/>
            <person name="Peterson D.G."/>
            <person name="Frelichowski J.E."/>
            <person name="Scheffler J.A."/>
            <person name="Scheffler B.E."/>
            <person name="Wendel J.F."/>
        </authorList>
    </citation>
    <scope>NUCLEOTIDE SEQUENCE [LARGE SCALE GENOMIC DNA]</scope>
    <source>
        <strain evidence="1">8</strain>
        <tissue evidence="1">Leaf</tissue>
    </source>
</reference>
<proteinExistence type="predicted"/>
<feature type="non-terminal residue" evidence="1">
    <location>
        <position position="31"/>
    </location>
</feature>
<organism evidence="1 2">
    <name type="scientific">Gossypium trilobum</name>
    <dbReference type="NCBI Taxonomy" id="34281"/>
    <lineage>
        <taxon>Eukaryota</taxon>
        <taxon>Viridiplantae</taxon>
        <taxon>Streptophyta</taxon>
        <taxon>Embryophyta</taxon>
        <taxon>Tracheophyta</taxon>
        <taxon>Spermatophyta</taxon>
        <taxon>Magnoliopsida</taxon>
        <taxon>eudicotyledons</taxon>
        <taxon>Gunneridae</taxon>
        <taxon>Pentapetalae</taxon>
        <taxon>rosids</taxon>
        <taxon>malvids</taxon>
        <taxon>Malvales</taxon>
        <taxon>Malvaceae</taxon>
        <taxon>Malvoideae</taxon>
        <taxon>Gossypium</taxon>
    </lineage>
</organism>
<sequence length="31" mass="3475">MIHYCLCLKVTVNGTIYHKSCFKCTHGGCTI</sequence>
<evidence type="ECO:0000313" key="2">
    <source>
        <dbReference type="Proteomes" id="UP000593568"/>
    </source>
</evidence>
<protein>
    <recommendedName>
        <fullName evidence="3">LIM zinc-binding domain-containing protein</fullName>
    </recommendedName>
</protein>
<evidence type="ECO:0000313" key="1">
    <source>
        <dbReference type="EMBL" id="MBA0782087.1"/>
    </source>
</evidence>